<evidence type="ECO:0000256" key="7">
    <source>
        <dbReference type="ARBA" id="ARBA00055534"/>
    </source>
</evidence>
<evidence type="ECO:0000256" key="2">
    <source>
        <dbReference type="ARBA" id="ARBA00022656"/>
    </source>
</evidence>
<dbReference type="InterPro" id="IPR001314">
    <property type="entry name" value="Peptidase_S1A"/>
</dbReference>
<comment type="subcellular location">
    <subcellularLocation>
        <location evidence="1">Secreted</location>
        <location evidence="1">Extracellular space</location>
    </subcellularLocation>
</comment>
<dbReference type="PANTHER" id="PTHR24252:SF7">
    <property type="entry name" value="HYALIN"/>
    <property type="match status" value="1"/>
</dbReference>
<dbReference type="SUPFAM" id="SSF50494">
    <property type="entry name" value="Trypsin-like serine proteases"/>
    <property type="match status" value="1"/>
</dbReference>
<evidence type="ECO:0000256" key="9">
    <source>
        <dbReference type="RuleBase" id="RU363034"/>
    </source>
</evidence>
<dbReference type="PRINTS" id="PR00722">
    <property type="entry name" value="CHYMOTRYPSIN"/>
</dbReference>
<dbReference type="InterPro" id="IPR009003">
    <property type="entry name" value="Peptidase_S1_PA"/>
</dbReference>
<comment type="similarity">
    <text evidence="6">Belongs to the peptidase S1 family. CLIP subfamily.</text>
</comment>
<evidence type="ECO:0000256" key="10">
    <source>
        <dbReference type="SAM" id="SignalP"/>
    </source>
</evidence>
<dbReference type="SMART" id="SM00680">
    <property type="entry name" value="CLIP"/>
    <property type="match status" value="1"/>
</dbReference>
<dbReference type="Gene3D" id="2.40.10.10">
    <property type="entry name" value="Trypsin-like serine proteases"/>
    <property type="match status" value="1"/>
</dbReference>
<dbReference type="AlphaFoldDB" id="A0A9P0BRF6"/>
<gene>
    <name evidence="12" type="ORF">CINC_LOCUS8705</name>
</gene>
<keyword evidence="4" id="KW-1015">Disulfide bond</keyword>
<keyword evidence="9" id="KW-0720">Serine protease</keyword>
<dbReference type="GO" id="GO:0005576">
    <property type="term" value="C:extracellular region"/>
    <property type="evidence" value="ECO:0007669"/>
    <property type="project" value="UniProtKB-SubCell"/>
</dbReference>
<dbReference type="PROSITE" id="PS00134">
    <property type="entry name" value="TRYPSIN_HIS"/>
    <property type="match status" value="1"/>
</dbReference>
<dbReference type="Pfam" id="PF00089">
    <property type="entry name" value="Trypsin"/>
    <property type="match status" value="1"/>
</dbReference>
<dbReference type="SMART" id="SM00020">
    <property type="entry name" value="Tryp_SPc"/>
    <property type="match status" value="1"/>
</dbReference>
<accession>A0A9P0BRF6</accession>
<dbReference type="GO" id="GO:0004252">
    <property type="term" value="F:serine-type endopeptidase activity"/>
    <property type="evidence" value="ECO:0007669"/>
    <property type="project" value="InterPro"/>
</dbReference>
<evidence type="ECO:0000256" key="4">
    <source>
        <dbReference type="ARBA" id="ARBA00023157"/>
    </source>
</evidence>
<keyword evidence="2" id="KW-0800">Toxin</keyword>
<feature type="signal peptide" evidence="10">
    <location>
        <begin position="1"/>
        <end position="16"/>
    </location>
</feature>
<dbReference type="FunFam" id="2.40.10.10:FF:000068">
    <property type="entry name" value="transmembrane protease serine 2"/>
    <property type="match status" value="1"/>
</dbReference>
<evidence type="ECO:0000313" key="12">
    <source>
        <dbReference type="EMBL" id="CAH0599404.1"/>
    </source>
</evidence>
<proteinExistence type="inferred from homology"/>
<evidence type="ECO:0000313" key="13">
    <source>
        <dbReference type="Proteomes" id="UP001154114"/>
    </source>
</evidence>
<dbReference type="InterPro" id="IPR022700">
    <property type="entry name" value="CLIP"/>
</dbReference>
<dbReference type="InterPro" id="IPR033116">
    <property type="entry name" value="TRYPSIN_SER"/>
</dbReference>
<dbReference type="GO" id="GO:0090729">
    <property type="term" value="F:toxin activity"/>
    <property type="evidence" value="ECO:0007669"/>
    <property type="project" value="UniProtKB-KW"/>
</dbReference>
<evidence type="ECO:0000256" key="3">
    <source>
        <dbReference type="ARBA" id="ARBA00022729"/>
    </source>
</evidence>
<keyword evidence="13" id="KW-1185">Reference proteome</keyword>
<evidence type="ECO:0000256" key="8">
    <source>
        <dbReference type="ARBA" id="ARBA00084094"/>
    </source>
</evidence>
<dbReference type="InterPro" id="IPR018114">
    <property type="entry name" value="TRYPSIN_HIS"/>
</dbReference>
<feature type="domain" description="Peptidase S1" evidence="11">
    <location>
        <begin position="163"/>
        <end position="407"/>
    </location>
</feature>
<keyword evidence="9" id="KW-0378">Hydrolase</keyword>
<keyword evidence="8" id="KW-1205">Fibrinolytic toxin</keyword>
<keyword evidence="3 10" id="KW-0732">Signal</keyword>
<dbReference type="CDD" id="cd00190">
    <property type="entry name" value="Tryp_SPc"/>
    <property type="match status" value="1"/>
</dbReference>
<evidence type="ECO:0000256" key="1">
    <source>
        <dbReference type="ARBA" id="ARBA00004239"/>
    </source>
</evidence>
<protein>
    <recommendedName>
        <fullName evidence="11">Peptidase S1 domain-containing protein</fullName>
    </recommendedName>
</protein>
<dbReference type="OrthoDB" id="6339452at2759"/>
<dbReference type="InterPro" id="IPR001254">
    <property type="entry name" value="Trypsin_dom"/>
</dbReference>
<dbReference type="PROSITE" id="PS00135">
    <property type="entry name" value="TRYPSIN_SER"/>
    <property type="match status" value="1"/>
</dbReference>
<feature type="chain" id="PRO_5040129492" description="Peptidase S1 domain-containing protein" evidence="10">
    <location>
        <begin position="17"/>
        <end position="409"/>
    </location>
</feature>
<evidence type="ECO:0000256" key="6">
    <source>
        <dbReference type="ARBA" id="ARBA00024195"/>
    </source>
</evidence>
<dbReference type="PANTHER" id="PTHR24252">
    <property type="entry name" value="ACROSIN-RELATED"/>
    <property type="match status" value="1"/>
</dbReference>
<evidence type="ECO:0000256" key="5">
    <source>
        <dbReference type="ARBA" id="ARBA00023240"/>
    </source>
</evidence>
<dbReference type="InterPro" id="IPR043504">
    <property type="entry name" value="Peptidase_S1_PA_chymotrypsin"/>
</dbReference>
<organism evidence="12 13">
    <name type="scientific">Chrysodeixis includens</name>
    <name type="common">Soybean looper</name>
    <name type="synonym">Pseudoplusia includens</name>
    <dbReference type="NCBI Taxonomy" id="689277"/>
    <lineage>
        <taxon>Eukaryota</taxon>
        <taxon>Metazoa</taxon>
        <taxon>Ecdysozoa</taxon>
        <taxon>Arthropoda</taxon>
        <taxon>Hexapoda</taxon>
        <taxon>Insecta</taxon>
        <taxon>Pterygota</taxon>
        <taxon>Neoptera</taxon>
        <taxon>Endopterygota</taxon>
        <taxon>Lepidoptera</taxon>
        <taxon>Glossata</taxon>
        <taxon>Ditrysia</taxon>
        <taxon>Noctuoidea</taxon>
        <taxon>Noctuidae</taxon>
        <taxon>Plusiinae</taxon>
        <taxon>Chrysodeixis</taxon>
    </lineage>
</organism>
<dbReference type="Proteomes" id="UP001154114">
    <property type="component" value="Chromosome 28"/>
</dbReference>
<dbReference type="PROSITE" id="PS50240">
    <property type="entry name" value="TRYPSIN_DOM"/>
    <property type="match status" value="1"/>
</dbReference>
<dbReference type="GO" id="GO:0006508">
    <property type="term" value="P:proteolysis"/>
    <property type="evidence" value="ECO:0007669"/>
    <property type="project" value="UniProtKB-KW"/>
</dbReference>
<keyword evidence="5" id="KW-1199">Hemostasis impairing toxin</keyword>
<sequence length="409" mass="45912">MLKLVLLCVVFVLIKAEYEGDLCVTKGLVGRCTNVNYCRTAIQDIRKRINPQHCSYDGVDPIVCCLDNVIRTPRPPILTTTKRPYKPIDEEYVPPVYDYYSNEKKGECEPISLNKTAKPTKQKAFNKCIEYQEKYVYPCERGVDLLGGLSRGNKCHHNADNLITGGTNAEQHEFPHMAMIGFGILEEVEWLCGATLISDRFILTAAHCSNPEGLGKPTYVLIGALKRADEVDRSKVYKIRDVIPYPRYDKKSRYHDIALVKTLKTIKLDQFVVPACVHSGEDISDELVIATGWGRTAENGYDAETLQKVTLQKFNTAHCSKTFYPVRVSLEKGYDVRSQMCYGHKYAAKDTCSGDSGGPIQIKNKQIQCMYTVVGVTSFGGLCGSIGEPGIYTRVAHYASWIEDIVWPY</sequence>
<dbReference type="EMBL" id="LR824031">
    <property type="protein sequence ID" value="CAH0599404.1"/>
    <property type="molecule type" value="Genomic_DNA"/>
</dbReference>
<name>A0A9P0BRF6_CHRIL</name>
<comment type="function">
    <text evidence="7">Fibrinolytic activity; shows preferential cleavage of Arg-Gly bonds in all three fibrinogen chains. Contact with the caterpillars causes severe bleeding, due the anticoagulant effect of the protein.</text>
</comment>
<keyword evidence="9" id="KW-0645">Protease</keyword>
<evidence type="ECO:0000259" key="11">
    <source>
        <dbReference type="PROSITE" id="PS50240"/>
    </source>
</evidence>
<reference evidence="12" key="1">
    <citation type="submission" date="2021-12" db="EMBL/GenBank/DDBJ databases">
        <authorList>
            <person name="King R."/>
        </authorList>
    </citation>
    <scope>NUCLEOTIDE SEQUENCE</scope>
</reference>